<reference evidence="2" key="1">
    <citation type="submission" date="2018-05" db="EMBL/GenBank/DDBJ databases">
        <authorList>
            <person name="Lanie J.A."/>
            <person name="Ng W.-L."/>
            <person name="Kazmierczak K.M."/>
            <person name="Andrzejewski T.M."/>
            <person name="Davidsen T.M."/>
            <person name="Wayne K.J."/>
            <person name="Tettelin H."/>
            <person name="Glass J.I."/>
            <person name="Rusch D."/>
            <person name="Podicherti R."/>
            <person name="Tsui H.-C.T."/>
            <person name="Winkler M.E."/>
        </authorList>
    </citation>
    <scope>NUCLEOTIDE SEQUENCE</scope>
</reference>
<dbReference type="AlphaFoldDB" id="A0A382JZH8"/>
<feature type="compositionally biased region" description="Basic and acidic residues" evidence="1">
    <location>
        <begin position="1"/>
        <end position="10"/>
    </location>
</feature>
<evidence type="ECO:0000313" key="2">
    <source>
        <dbReference type="EMBL" id="SVC16662.1"/>
    </source>
</evidence>
<sequence>RGEHRTHNPKVEGSNPSPHQSLPVNSHQS</sequence>
<dbReference type="EMBL" id="UINC01076981">
    <property type="protein sequence ID" value="SVC16662.1"/>
    <property type="molecule type" value="Genomic_DNA"/>
</dbReference>
<protein>
    <submittedName>
        <fullName evidence="2">Uncharacterized protein</fullName>
    </submittedName>
</protein>
<organism evidence="2">
    <name type="scientific">marine metagenome</name>
    <dbReference type="NCBI Taxonomy" id="408172"/>
    <lineage>
        <taxon>unclassified sequences</taxon>
        <taxon>metagenomes</taxon>
        <taxon>ecological metagenomes</taxon>
    </lineage>
</organism>
<feature type="region of interest" description="Disordered" evidence="1">
    <location>
        <begin position="1"/>
        <end position="29"/>
    </location>
</feature>
<accession>A0A382JZH8</accession>
<feature type="compositionally biased region" description="Polar residues" evidence="1">
    <location>
        <begin position="14"/>
        <end position="29"/>
    </location>
</feature>
<proteinExistence type="predicted"/>
<gene>
    <name evidence="2" type="ORF">METZ01_LOCUS269516</name>
</gene>
<feature type="non-terminal residue" evidence="2">
    <location>
        <position position="1"/>
    </location>
</feature>
<evidence type="ECO:0000256" key="1">
    <source>
        <dbReference type="SAM" id="MobiDB-lite"/>
    </source>
</evidence>
<dbReference type="AntiFam" id="ANF00010">
    <property type="entry name" value="tRNA translation"/>
</dbReference>
<name>A0A382JZH8_9ZZZZ</name>